<dbReference type="GO" id="GO:0016020">
    <property type="term" value="C:membrane"/>
    <property type="evidence" value="ECO:0007669"/>
    <property type="project" value="UniProtKB-SubCell"/>
</dbReference>
<dbReference type="Gene3D" id="3.40.1110.10">
    <property type="entry name" value="Calcium-transporting ATPase, cytoplasmic domain N"/>
    <property type="match status" value="1"/>
</dbReference>
<organism evidence="8 9">
    <name type="scientific">Strongyloides venezuelensis</name>
    <name type="common">Threadworm</name>
    <dbReference type="NCBI Taxonomy" id="75913"/>
    <lineage>
        <taxon>Eukaryota</taxon>
        <taxon>Metazoa</taxon>
        <taxon>Ecdysozoa</taxon>
        <taxon>Nematoda</taxon>
        <taxon>Chromadorea</taxon>
        <taxon>Rhabditida</taxon>
        <taxon>Tylenchina</taxon>
        <taxon>Panagrolaimomorpha</taxon>
        <taxon>Strongyloidoidea</taxon>
        <taxon>Strongyloididae</taxon>
        <taxon>Strongyloides</taxon>
    </lineage>
</organism>
<name>A0A0K0G1U9_STRVS</name>
<dbReference type="Proteomes" id="UP000035680">
    <property type="component" value="Unassembled WGS sequence"/>
</dbReference>
<protein>
    <submittedName>
        <fullName evidence="9">Calcium-transporting ATPase</fullName>
    </submittedName>
</protein>
<dbReference type="InterPro" id="IPR023299">
    <property type="entry name" value="ATPase_P-typ_cyto_dom_N"/>
</dbReference>
<keyword evidence="3" id="KW-0547">Nucleotide-binding</keyword>
<dbReference type="PANTHER" id="PTHR42861">
    <property type="entry name" value="CALCIUM-TRANSPORTING ATPASE"/>
    <property type="match status" value="1"/>
</dbReference>
<keyword evidence="4" id="KW-0067">ATP-binding</keyword>
<evidence type="ECO:0000256" key="6">
    <source>
        <dbReference type="ARBA" id="ARBA00022989"/>
    </source>
</evidence>
<comment type="subcellular location">
    <subcellularLocation>
        <location evidence="1">Membrane</location>
        <topology evidence="1">Multi-pass membrane protein</topology>
    </subcellularLocation>
</comment>
<accession>A0A0K0G1U9</accession>
<dbReference type="FunFam" id="3.40.50.1000:FF:000001">
    <property type="entry name" value="Phospholipid-transporting ATPase IC"/>
    <property type="match status" value="1"/>
</dbReference>
<keyword evidence="2" id="KW-0812">Transmembrane</keyword>
<evidence type="ECO:0000256" key="4">
    <source>
        <dbReference type="ARBA" id="ARBA00022840"/>
    </source>
</evidence>
<reference evidence="9" key="2">
    <citation type="submission" date="2015-08" db="UniProtKB">
        <authorList>
            <consortium name="WormBaseParasite"/>
        </authorList>
    </citation>
    <scope>IDENTIFICATION</scope>
</reference>
<dbReference type="GO" id="GO:0005524">
    <property type="term" value="F:ATP binding"/>
    <property type="evidence" value="ECO:0007669"/>
    <property type="project" value="UniProtKB-KW"/>
</dbReference>
<evidence type="ECO:0000313" key="8">
    <source>
        <dbReference type="Proteomes" id="UP000035680"/>
    </source>
</evidence>
<dbReference type="GO" id="GO:0005388">
    <property type="term" value="F:P-type calcium transporter activity"/>
    <property type="evidence" value="ECO:0007669"/>
    <property type="project" value="UniProtKB-EC"/>
</dbReference>
<evidence type="ECO:0000313" key="9">
    <source>
        <dbReference type="WBParaSite" id="SVE_1869200.1"/>
    </source>
</evidence>
<dbReference type="Gene3D" id="1.20.1110.10">
    <property type="entry name" value="Calcium-transporting ATPase, transmembrane domain"/>
    <property type="match status" value="1"/>
</dbReference>
<keyword evidence="6" id="KW-1133">Transmembrane helix</keyword>
<keyword evidence="8" id="KW-1185">Reference proteome</keyword>
<evidence type="ECO:0000256" key="1">
    <source>
        <dbReference type="ARBA" id="ARBA00004141"/>
    </source>
</evidence>
<evidence type="ECO:0000256" key="2">
    <source>
        <dbReference type="ARBA" id="ARBA00022692"/>
    </source>
</evidence>
<reference evidence="8" key="1">
    <citation type="submission" date="2014-07" db="EMBL/GenBank/DDBJ databases">
        <authorList>
            <person name="Martin A.A"/>
            <person name="De Silva N."/>
        </authorList>
    </citation>
    <scope>NUCLEOTIDE SEQUENCE</scope>
</reference>
<evidence type="ECO:0000256" key="7">
    <source>
        <dbReference type="ARBA" id="ARBA00023136"/>
    </source>
</evidence>
<evidence type="ECO:0000256" key="5">
    <source>
        <dbReference type="ARBA" id="ARBA00022967"/>
    </source>
</evidence>
<proteinExistence type="predicted"/>
<dbReference type="STRING" id="75913.A0A0K0G1U9"/>
<keyword evidence="5" id="KW-1278">Translocase</keyword>
<dbReference type="InterPro" id="IPR023214">
    <property type="entry name" value="HAD_sf"/>
</dbReference>
<dbReference type="WBParaSite" id="SVE_1869200.1">
    <property type="protein sequence ID" value="SVE_1869200.1"/>
    <property type="gene ID" value="SVE_1869200"/>
</dbReference>
<keyword evidence="7" id="KW-0472">Membrane</keyword>
<dbReference type="Gene3D" id="3.40.50.1000">
    <property type="entry name" value="HAD superfamily/HAD-like"/>
    <property type="match status" value="1"/>
</dbReference>
<sequence length="86" mass="9324">MAKRNAIVRVLSLVETIDCTSVICSDKTGTLKTIQISVSKMFVVDGASGDNVTVNEFIISESTYEPFGQVSKDGKNIKCEEYSALV</sequence>
<dbReference type="AlphaFoldDB" id="A0A0K0G1U9"/>
<evidence type="ECO:0000256" key="3">
    <source>
        <dbReference type="ARBA" id="ARBA00022741"/>
    </source>
</evidence>